<evidence type="ECO:0000259" key="2">
    <source>
        <dbReference type="Pfam" id="PF07603"/>
    </source>
</evidence>
<proteinExistence type="predicted"/>
<feature type="signal peptide" evidence="1">
    <location>
        <begin position="1"/>
        <end position="19"/>
    </location>
</feature>
<name>A0ABT9FGL2_9GAMM</name>
<gene>
    <name evidence="3" type="ORF">Q8W34_14885</name>
</gene>
<dbReference type="PANTHER" id="PTHR35812:SF1">
    <property type="entry name" value="LIPOPROTEIN"/>
    <property type="match status" value="1"/>
</dbReference>
<dbReference type="RefSeq" id="WP_305401192.1">
    <property type="nucleotide sequence ID" value="NZ_JAUYVT010000015.1"/>
</dbReference>
<dbReference type="EMBL" id="JAUYVT010000015">
    <property type="protein sequence ID" value="MDP2565930.1"/>
    <property type="molecule type" value="Genomic_DNA"/>
</dbReference>
<evidence type="ECO:0000256" key="1">
    <source>
        <dbReference type="SAM" id="SignalP"/>
    </source>
</evidence>
<dbReference type="Gene3D" id="2.60.40.10">
    <property type="entry name" value="Immunoglobulins"/>
    <property type="match status" value="2"/>
</dbReference>
<reference evidence="3" key="1">
    <citation type="submission" date="2023-07" db="EMBL/GenBank/DDBJ databases">
        <title>Genome content predicts the carbon catabolic preferences of heterotrophic bacteria.</title>
        <authorList>
            <person name="Gralka M."/>
        </authorList>
    </citation>
    <scope>NUCLEOTIDE SEQUENCE</scope>
    <source>
        <strain evidence="3">4G09</strain>
    </source>
</reference>
<evidence type="ECO:0000313" key="3">
    <source>
        <dbReference type="EMBL" id="MDP2565930.1"/>
    </source>
</evidence>
<dbReference type="Pfam" id="PF22352">
    <property type="entry name" value="K319L-like_PKD"/>
    <property type="match status" value="2"/>
</dbReference>
<feature type="domain" description="Lcl C-terminal" evidence="2">
    <location>
        <begin position="388"/>
        <end position="549"/>
    </location>
</feature>
<dbReference type="PROSITE" id="PS51257">
    <property type="entry name" value="PROKAR_LIPOPROTEIN"/>
    <property type="match status" value="1"/>
</dbReference>
<organism evidence="3 4">
    <name type="scientific">Pseudoalteromonas marina</name>
    <dbReference type="NCBI Taxonomy" id="267375"/>
    <lineage>
        <taxon>Bacteria</taxon>
        <taxon>Pseudomonadati</taxon>
        <taxon>Pseudomonadota</taxon>
        <taxon>Gammaproteobacteria</taxon>
        <taxon>Alteromonadales</taxon>
        <taxon>Pseudoalteromonadaceae</taxon>
        <taxon>Pseudoalteromonas</taxon>
    </lineage>
</organism>
<protein>
    <submittedName>
        <fullName evidence="3">DUF1566 domain-containing protein</fullName>
    </submittedName>
</protein>
<keyword evidence="1" id="KW-0732">Signal</keyword>
<dbReference type="InterPro" id="IPR011460">
    <property type="entry name" value="Lcl_C"/>
</dbReference>
<feature type="chain" id="PRO_5045959504" evidence="1">
    <location>
        <begin position="20"/>
        <end position="551"/>
    </location>
</feature>
<accession>A0ABT9FGL2</accession>
<evidence type="ECO:0000313" key="4">
    <source>
        <dbReference type="Proteomes" id="UP001177212"/>
    </source>
</evidence>
<dbReference type="Proteomes" id="UP001177212">
    <property type="component" value="Unassembled WGS sequence"/>
</dbReference>
<dbReference type="InterPro" id="IPR013783">
    <property type="entry name" value="Ig-like_fold"/>
</dbReference>
<dbReference type="PANTHER" id="PTHR35812">
    <property type="entry name" value="LIPOPROTEIN"/>
    <property type="match status" value="1"/>
</dbReference>
<sequence>MKALALIPLFSCIFITACGGGGGGDSTTNIESSVNAGPDIQVIEKIDFTITAQGSPADGTFTWQQVSGPSIDGFPLEGAEQTLTAPDVKADSEIVLRVSYQSTGNSTVSDDVLISVSSNNQLPIAVITQTAPDTLPSVYQDTIILSGVDSSDPDENGMVNGYFWELISGPDLDISSFDDSTLSFTHPLLEANTTLLWRLTVTDDEGGEASTQFTMSLNKTNELVAANAGDDQNVEEFDEVTLDASNSETVTDTYQCEWQQLTGNAETLSNSQQCVSSFFASDVDTNTTLSFEVTVTDSKGRTDTDTVFIDITPKALGLINDSGMGECYNNTQRINCGSDDFPEQDAELGRDSFANRIDKAGIGNLAFDYTKLNQFADEVDDSSEDFSCIRDNVTGLVWEVKSPSSGTLPNTTLRDAQNSYYWDIGDTTTDADSTANTTCPNDTSCGLQTYINEVNAIDFCGGTNWRVPTYTELLGLIDYGKQGQSVLIDLAFFPNMPEAGAIDNVNLPYWTSQTAADGTSLSQAYIIDMSNGNDLAYPKENNAYVRLVRSR</sequence>
<comment type="caution">
    <text evidence="3">The sequence shown here is derived from an EMBL/GenBank/DDBJ whole genome shotgun (WGS) entry which is preliminary data.</text>
</comment>
<dbReference type="Pfam" id="PF07603">
    <property type="entry name" value="Lcl_C"/>
    <property type="match status" value="1"/>
</dbReference>
<keyword evidence="4" id="KW-1185">Reference proteome</keyword>